<sequence length="53" mass="6363">MRVLVDYAKYQLPKEEIFLVVPGQLLDYTIQHLKFYNIVFLSALLNFAKDWEK</sequence>
<evidence type="ECO:0000313" key="2">
    <source>
        <dbReference type="Proteomes" id="UP000016843"/>
    </source>
</evidence>
<accession>U5BSI4</accession>
<gene>
    <name evidence="1" type="ORF">P872_12220</name>
</gene>
<dbReference type="EMBL" id="AWXR01000075">
    <property type="protein sequence ID" value="ERM80833.1"/>
    <property type="molecule type" value="Genomic_DNA"/>
</dbReference>
<keyword evidence="2" id="KW-1185">Reference proteome</keyword>
<comment type="caution">
    <text evidence="1">The sequence shown here is derived from an EMBL/GenBank/DDBJ whole genome shotgun (WGS) entry which is preliminary data.</text>
</comment>
<dbReference type="Proteomes" id="UP000016843">
    <property type="component" value="Unassembled WGS sequence"/>
</dbReference>
<reference evidence="1 2" key="1">
    <citation type="journal article" date="2013" name="Genome Announc.">
        <title>Draft Genome Sequence of the Psychrophilic and Alkaliphilic Rhodonellum psychrophilum Strain GCM71T.</title>
        <authorList>
            <person name="Hauptmann A.L."/>
            <person name="Glaring M.A."/>
            <person name="Hallin P.F."/>
            <person name="Prieme A."/>
            <person name="Stougaard P."/>
        </authorList>
    </citation>
    <scope>NUCLEOTIDE SEQUENCE [LARGE SCALE GENOMIC DNA]</scope>
    <source>
        <strain evidence="1 2">GCM71</strain>
    </source>
</reference>
<proteinExistence type="predicted"/>
<name>U5BSI4_9BACT</name>
<dbReference type="AlphaFoldDB" id="U5BSI4"/>
<protein>
    <submittedName>
        <fullName evidence="1">Uncharacterized protein</fullName>
    </submittedName>
</protein>
<evidence type="ECO:0000313" key="1">
    <source>
        <dbReference type="EMBL" id="ERM80833.1"/>
    </source>
</evidence>
<organism evidence="1 2">
    <name type="scientific">Rhodonellum psychrophilum GCM71 = DSM 17998</name>
    <dbReference type="NCBI Taxonomy" id="1123057"/>
    <lineage>
        <taxon>Bacteria</taxon>
        <taxon>Pseudomonadati</taxon>
        <taxon>Bacteroidota</taxon>
        <taxon>Cytophagia</taxon>
        <taxon>Cytophagales</taxon>
        <taxon>Cytophagaceae</taxon>
        <taxon>Rhodonellum</taxon>
    </lineage>
</organism>